<gene>
    <name evidence="1" type="ORF">H5410_041095</name>
</gene>
<comment type="caution">
    <text evidence="1">The sequence shown here is derived from an EMBL/GenBank/DDBJ whole genome shotgun (WGS) entry which is preliminary data.</text>
</comment>
<organism evidence="1 2">
    <name type="scientific">Solanum commersonii</name>
    <name type="common">Commerson's wild potato</name>
    <name type="synonym">Commerson's nightshade</name>
    <dbReference type="NCBI Taxonomy" id="4109"/>
    <lineage>
        <taxon>Eukaryota</taxon>
        <taxon>Viridiplantae</taxon>
        <taxon>Streptophyta</taxon>
        <taxon>Embryophyta</taxon>
        <taxon>Tracheophyta</taxon>
        <taxon>Spermatophyta</taxon>
        <taxon>Magnoliopsida</taxon>
        <taxon>eudicotyledons</taxon>
        <taxon>Gunneridae</taxon>
        <taxon>Pentapetalae</taxon>
        <taxon>asterids</taxon>
        <taxon>lamiids</taxon>
        <taxon>Solanales</taxon>
        <taxon>Solanaceae</taxon>
        <taxon>Solanoideae</taxon>
        <taxon>Solaneae</taxon>
        <taxon>Solanum</taxon>
    </lineage>
</organism>
<dbReference type="AlphaFoldDB" id="A0A9J5XS22"/>
<dbReference type="EMBL" id="JACXVP010000008">
    <property type="protein sequence ID" value="KAG5590581.1"/>
    <property type="molecule type" value="Genomic_DNA"/>
</dbReference>
<name>A0A9J5XS22_SOLCO</name>
<accession>A0A9J5XS22</accession>
<sequence>MDPPKIERFYSPVYRYENNGVSESLNGSKGHDLIMQKKEKKYLEFEAKHGHYLEKKNRTAEKTKKRRPEDRLMHWRIAEWP</sequence>
<dbReference type="Proteomes" id="UP000824120">
    <property type="component" value="Chromosome 8"/>
</dbReference>
<evidence type="ECO:0000313" key="2">
    <source>
        <dbReference type="Proteomes" id="UP000824120"/>
    </source>
</evidence>
<keyword evidence="2" id="KW-1185">Reference proteome</keyword>
<proteinExistence type="predicted"/>
<reference evidence="1 2" key="1">
    <citation type="submission" date="2020-09" db="EMBL/GenBank/DDBJ databases">
        <title>De no assembly of potato wild relative species, Solanum commersonii.</title>
        <authorList>
            <person name="Cho K."/>
        </authorList>
    </citation>
    <scope>NUCLEOTIDE SEQUENCE [LARGE SCALE GENOMIC DNA]</scope>
    <source>
        <strain evidence="1">LZ3.2</strain>
        <tissue evidence="1">Leaf</tissue>
    </source>
</reference>
<protein>
    <submittedName>
        <fullName evidence="1">Uncharacterized protein</fullName>
    </submittedName>
</protein>
<evidence type="ECO:0000313" key="1">
    <source>
        <dbReference type="EMBL" id="KAG5590581.1"/>
    </source>
</evidence>